<keyword evidence="2" id="KW-1185">Reference proteome</keyword>
<protein>
    <submittedName>
        <fullName evidence="1">ORF63</fullName>
    </submittedName>
</protein>
<reference evidence="1 2" key="2">
    <citation type="journal article" date="2011" name="Arch. Virol.">
        <title>Partial genome characterization of acipenserid herpesvirus 2: taxonomical proposal for the demarcation of three subfamilies in Alloherpesviridae.</title>
        <authorList>
            <person name="Doszpoly A."/>
            <person name="Somogyi V."/>
            <person name="Lapatra S.E."/>
            <person name="Benko M."/>
        </authorList>
    </citation>
    <scope>NUCLEOTIDE SEQUENCE [LARGE SCALE GENOMIC DNA]</scope>
    <source>
        <strain evidence="2">SRWSHV (Snake River White Sturgeon Herpesvirus)</strain>
    </source>
</reference>
<reference evidence="1 2" key="1">
    <citation type="journal article" date="2008" name="Arch. Virol.">
        <title>Molecular confirmation of a new herpesvirus from catfish (Ameiurus melas) by testing the performance of a novel PCR method, designed to target the DNA polymerase gene of alloherpesviruses.</title>
        <authorList>
            <person name="Doszpoly A."/>
            <person name="Kovacs E.R."/>
            <person name="Bovo G."/>
            <person name="LaPatra S.E."/>
            <person name="Harrach B."/>
            <person name="Benko M."/>
        </authorList>
    </citation>
    <scope>NUCLEOTIDE SEQUENCE [LARGE SCALE GENOMIC DNA]</scope>
    <source>
        <strain evidence="2">SRWSHV (Snake River White Sturgeon Herpesvirus)</strain>
    </source>
</reference>
<dbReference type="Proteomes" id="UP000243430">
    <property type="component" value="Segment"/>
</dbReference>
<organism evidence="1 2">
    <name type="scientific">white sturgeon herpesvirus 2</name>
    <dbReference type="NCBI Taxonomy" id="320884"/>
    <lineage>
        <taxon>Viruses</taxon>
        <taxon>Duplodnaviria</taxon>
        <taxon>Heunggongvirae</taxon>
        <taxon>Peploviricota</taxon>
        <taxon>Herviviricetes</taxon>
        <taxon>Herpesvirales</taxon>
        <taxon>Alloherpesviridae</taxon>
        <taxon>Ictavirus</taxon>
        <taxon>Ictavirus acipenseridallo2</taxon>
    </lineage>
</organism>
<dbReference type="RefSeq" id="YP_009664604.1">
    <property type="nucleotide sequence ID" value="NC_043042.1"/>
</dbReference>
<evidence type="ECO:0000313" key="1">
    <source>
        <dbReference type="EMBL" id="AEF97717.1"/>
    </source>
</evidence>
<evidence type="ECO:0000313" key="2">
    <source>
        <dbReference type="Proteomes" id="UP000243430"/>
    </source>
</evidence>
<accession>F6GQ97</accession>
<sequence>MYIFILFTFFKMVFFIIVKSLKCMTVIDTCGEVFEDAFVCFSSNFQPVTAGKIRLFSPVQPEMQLVLEFDYVWIIQHCDLPMPDSEETVFQLAKRAGMQRGNIKDVLQVLVFYGFNPNTHCKHIQTYKCESQIYNMLLMKNIGIAFHHIIFRRYCDQFGLPHKLNEEVSQKLYAICLAVEKEFGMSLTMTSDKARYAKFSRPKLATILLKKQAASHKVVQQPSAEKIATDSGDTLQTLPQRVKPANVEVQKCAQANIRYLIGLINAGVKIPKTGKFYRVTLRQTTFHTLVNYCLNKNPEDLTKLGLPLRSEWDKDPILLMDDSAKSQGVYQYVITDYKSLSLAPPGAYSEVFLEGHIITTVNFDIDRKGLPLDFELTEASLLQLMTVFLRLLQITVTDYFKIDIECEKLGELALYIRHNALPTKFSARIVWFLPYELVFSSISKLAEFTNLFKEIILARDNFFVYWTETIAGVRTKHCALDSNPFHKNKSCRLPNATKVTDSGIGQFKYIKSYNSAIISEQDYNTMNIGISRSPVFLNRPSLGQPHTTNTVFLLENSLKLSSITNAPVSCSGVAKERIDWYQKLFEQLWGSVKWTLTSQGNVRFSPTYPKNHTCLVHNRTHHKSSFSVVVTEKFLYPRCFHSDPAFIQMPPGSFLHLIEQDGKLLLTTSLSH</sequence>
<name>F6GQ97_9VIRU</name>
<proteinExistence type="predicted"/>
<dbReference type="EMBL" id="FJ815289">
    <property type="protein sequence ID" value="AEF97717.1"/>
    <property type="molecule type" value="Genomic_DNA"/>
</dbReference>
<reference evidence="1 2" key="3">
    <citation type="journal article" date="2011" name="Intervirology">
        <title>Comparative analysis of a conserved gene block from the genome of the members of the genus ictalurivirus.</title>
        <authorList>
            <person name="Doszpoly A."/>
            <person name="Benko M."/>
            <person name="Bovo G."/>
            <person name="Lapatra S.E."/>
            <person name="Harrach B."/>
        </authorList>
    </citation>
    <scope>NUCLEOTIDE SEQUENCE [LARGE SCALE GENOMIC DNA]</scope>
    <source>
        <strain evidence="2">SRWSHV (Snake River White Sturgeon Herpesvirus)</strain>
    </source>
</reference>
<dbReference type="GeneID" id="40524647"/>
<dbReference type="KEGG" id="vg:40524647"/>